<gene>
    <name evidence="3" type="ORF">BFJ65_g12168</name>
</gene>
<evidence type="ECO:0000313" key="3">
    <source>
        <dbReference type="EMBL" id="RKK12914.1"/>
    </source>
</evidence>
<accession>A0A3L6N791</accession>
<organism evidence="3 4">
    <name type="scientific">Fusarium oxysporum f. sp. cepae</name>
    <dbReference type="NCBI Taxonomy" id="396571"/>
    <lineage>
        <taxon>Eukaryota</taxon>
        <taxon>Fungi</taxon>
        <taxon>Dikarya</taxon>
        <taxon>Ascomycota</taxon>
        <taxon>Pezizomycotina</taxon>
        <taxon>Sordariomycetes</taxon>
        <taxon>Hypocreomycetidae</taxon>
        <taxon>Hypocreales</taxon>
        <taxon>Nectriaceae</taxon>
        <taxon>Fusarium</taxon>
        <taxon>Fusarium oxysporum species complex</taxon>
    </lineage>
</organism>
<feature type="domain" description="HTH CENPB-type" evidence="2">
    <location>
        <begin position="51"/>
        <end position="120"/>
    </location>
</feature>
<name>A0A3L6N791_FUSOX</name>
<dbReference type="SMART" id="SM00674">
    <property type="entry name" value="CENPB"/>
    <property type="match status" value="1"/>
</dbReference>
<protein>
    <recommendedName>
        <fullName evidence="2">HTH CENPB-type domain-containing protein</fullName>
    </recommendedName>
</protein>
<dbReference type="PROSITE" id="PS51253">
    <property type="entry name" value="HTH_CENPB"/>
    <property type="match status" value="1"/>
</dbReference>
<dbReference type="Proteomes" id="UP000270866">
    <property type="component" value="Chromosome 10"/>
</dbReference>
<sequence length="261" mass="30325">MRKKSDESKLILALQALKNDPELSIRAAAATYTVDFSTLARRRRGQSSRRDIIPNSRKLTDLEESTIIQYVLDLDSRSFPPRLRDVEDMANKLLADRDAPPVGKRWASNFVKRQPELKTRRFRRYDYKRAKCEDPEVIRGWFRLVRNIITKYGIVESDIYNFDETGFMMGIISTGMVVTSAERRSNAKLAQPGNREWTTVIQGINSQGWWLPPFIIVAGQYHLQGSDPLHCKSTWTTYKWPISITSTCRRSDYLVIHYTWT</sequence>
<dbReference type="AlphaFoldDB" id="A0A3L6N791"/>
<dbReference type="InterPro" id="IPR009057">
    <property type="entry name" value="Homeodomain-like_sf"/>
</dbReference>
<keyword evidence="1" id="KW-0238">DNA-binding</keyword>
<dbReference type="EMBL" id="MRCU01000008">
    <property type="protein sequence ID" value="RKK12914.1"/>
    <property type="molecule type" value="Genomic_DNA"/>
</dbReference>
<dbReference type="Pfam" id="PF03221">
    <property type="entry name" value="HTH_Tnp_Tc5"/>
    <property type="match status" value="1"/>
</dbReference>
<dbReference type="InterPro" id="IPR006600">
    <property type="entry name" value="HTH_CenpB_DNA-bd_dom"/>
</dbReference>
<dbReference type="GO" id="GO:0003677">
    <property type="term" value="F:DNA binding"/>
    <property type="evidence" value="ECO:0007669"/>
    <property type="project" value="UniProtKB-KW"/>
</dbReference>
<evidence type="ECO:0000313" key="4">
    <source>
        <dbReference type="Proteomes" id="UP000270866"/>
    </source>
</evidence>
<evidence type="ECO:0000259" key="2">
    <source>
        <dbReference type="PROSITE" id="PS51253"/>
    </source>
</evidence>
<comment type="caution">
    <text evidence="3">The sequence shown here is derived from an EMBL/GenBank/DDBJ whole genome shotgun (WGS) entry which is preliminary data.</text>
</comment>
<reference evidence="3 4" key="1">
    <citation type="journal article" date="2018" name="Sci. Rep.">
        <title>Characterisation of pathogen-specific regions and novel effector candidates in Fusarium oxysporum f. sp. cepae.</title>
        <authorList>
            <person name="Armitage A.D."/>
            <person name="Taylor A."/>
            <person name="Sobczyk M.K."/>
            <person name="Baxter L."/>
            <person name="Greenfield B.P."/>
            <person name="Bates H.J."/>
            <person name="Wilson F."/>
            <person name="Jackson A.C."/>
            <person name="Ott S."/>
            <person name="Harrison R.J."/>
            <person name="Clarkson J.P."/>
        </authorList>
    </citation>
    <scope>NUCLEOTIDE SEQUENCE [LARGE SCALE GENOMIC DNA]</scope>
    <source>
        <strain evidence="3 4">FoC_Fus2</strain>
    </source>
</reference>
<evidence type="ECO:0000256" key="1">
    <source>
        <dbReference type="ARBA" id="ARBA00023125"/>
    </source>
</evidence>
<dbReference type="SUPFAM" id="SSF46689">
    <property type="entry name" value="Homeodomain-like"/>
    <property type="match status" value="1"/>
</dbReference>
<proteinExistence type="predicted"/>